<keyword evidence="1" id="KW-0802">TPR repeat</keyword>
<dbReference type="EMBL" id="CP040017">
    <property type="protein sequence ID" value="QCP12805.1"/>
    <property type="molecule type" value="Genomic_DNA"/>
</dbReference>
<proteinExistence type="predicted"/>
<organism evidence="3 4">
    <name type="scientific">Pseudoduganella umbonata</name>
    <dbReference type="NCBI Taxonomy" id="864828"/>
    <lineage>
        <taxon>Bacteria</taxon>
        <taxon>Pseudomonadati</taxon>
        <taxon>Pseudomonadota</taxon>
        <taxon>Betaproteobacteria</taxon>
        <taxon>Burkholderiales</taxon>
        <taxon>Oxalobacteraceae</taxon>
        <taxon>Telluria group</taxon>
        <taxon>Pseudoduganella</taxon>
    </lineage>
</organism>
<dbReference type="PROSITE" id="PS51257">
    <property type="entry name" value="PROKAR_LIPOPROTEIN"/>
    <property type="match status" value="1"/>
</dbReference>
<dbReference type="Pfam" id="PF13399">
    <property type="entry name" value="LytR_C"/>
    <property type="match status" value="1"/>
</dbReference>
<dbReference type="InterPro" id="IPR019734">
    <property type="entry name" value="TPR_rpt"/>
</dbReference>
<feature type="domain" description="LytR/CpsA/Psr regulator C-terminal" evidence="2">
    <location>
        <begin position="269"/>
        <end position="355"/>
    </location>
</feature>
<evidence type="ECO:0000256" key="1">
    <source>
        <dbReference type="PROSITE-ProRule" id="PRU00339"/>
    </source>
</evidence>
<evidence type="ECO:0000259" key="2">
    <source>
        <dbReference type="Pfam" id="PF13399"/>
    </source>
</evidence>
<reference evidence="3 4" key="1">
    <citation type="submission" date="2019-05" db="EMBL/GenBank/DDBJ databases">
        <title>Draft Genome Sequences of Six Type Strains of the Genus Massilia.</title>
        <authorList>
            <person name="Miess H."/>
            <person name="Frediansyhah A."/>
            <person name="Gross H."/>
        </authorList>
    </citation>
    <scope>NUCLEOTIDE SEQUENCE [LARGE SCALE GENOMIC DNA]</scope>
    <source>
        <strain evidence="3 4">DSMZ 26121</strain>
    </source>
</reference>
<evidence type="ECO:0000313" key="4">
    <source>
        <dbReference type="Proteomes" id="UP000298763"/>
    </source>
</evidence>
<dbReference type="InterPro" id="IPR027381">
    <property type="entry name" value="LytR/CpsA/Psr_C"/>
</dbReference>
<name>A0ABX5UND8_9BURK</name>
<dbReference type="PROSITE" id="PS50005">
    <property type="entry name" value="TPR"/>
    <property type="match status" value="1"/>
</dbReference>
<gene>
    <name evidence="3" type="ORF">FCL38_21945</name>
</gene>
<dbReference type="Proteomes" id="UP000298763">
    <property type="component" value="Chromosome"/>
</dbReference>
<sequence>MHMMTIRDWTLRAGRMAAAACIGALLMACGGRQPSLTQHTVPVPAIGADGYYAIGRAEHAARRFDAAQRAWDAALRLDPRHADTRNGMAVLAAEQGNYGKAIALWRKLVEEATGLPPAEQAFLLGNLGYALYLHGGRDEAVTLLERACVLDPHQPRAWEHLASVLEAQGHADRALQMMSQARTLRTHDIRHDYALTGTRAPQAAMSAAAVPAALGPSPWPDGLARTELRKTGAVIEVHRVTAAAAQPLPAKDERDGADELYGKGGDGAVRLEISNGNGARGMAAAWKRRLAGPEWKSVRLTNEKPYAVPVTRIEYRGDANAFAVARALARRLGLPAPQQLANGAARTDLRIVLGWDQRTLAAPAAKASALVAMQAGDGGR</sequence>
<dbReference type="Gene3D" id="1.25.40.10">
    <property type="entry name" value="Tetratricopeptide repeat domain"/>
    <property type="match status" value="1"/>
</dbReference>
<evidence type="ECO:0000313" key="3">
    <source>
        <dbReference type="EMBL" id="QCP12805.1"/>
    </source>
</evidence>
<dbReference type="InterPro" id="IPR011990">
    <property type="entry name" value="TPR-like_helical_dom_sf"/>
</dbReference>
<keyword evidence="4" id="KW-1185">Reference proteome</keyword>
<dbReference type="SUPFAM" id="SSF48452">
    <property type="entry name" value="TPR-like"/>
    <property type="match status" value="1"/>
</dbReference>
<dbReference type="Pfam" id="PF13432">
    <property type="entry name" value="TPR_16"/>
    <property type="match status" value="2"/>
</dbReference>
<protein>
    <submittedName>
        <fullName evidence="3">Tetratricopeptide repeat protein</fullName>
    </submittedName>
</protein>
<feature type="repeat" description="TPR" evidence="1">
    <location>
        <begin position="48"/>
        <end position="81"/>
    </location>
</feature>
<accession>A0ABX5UND8</accession>
<dbReference type="Gene3D" id="3.30.70.2390">
    <property type="match status" value="1"/>
</dbReference>
<dbReference type="SMART" id="SM00028">
    <property type="entry name" value="TPR"/>
    <property type="match status" value="4"/>
</dbReference>